<sequence length="78" mass="8544">MNSALLLSNAIALAILVGFHFQPDRGVDQSFQYKAQHMQRQTAQWAVMSDTDSPVATPTTSDKGVVLPAAPRPESWVF</sequence>
<dbReference type="EMBL" id="MSCT01000019">
    <property type="protein sequence ID" value="OLF52837.1"/>
    <property type="molecule type" value="Genomic_DNA"/>
</dbReference>
<protein>
    <submittedName>
        <fullName evidence="1">Uncharacterized protein</fullName>
    </submittedName>
</protein>
<evidence type="ECO:0000313" key="2">
    <source>
        <dbReference type="Proteomes" id="UP000185578"/>
    </source>
</evidence>
<dbReference type="AlphaFoldDB" id="A0A1Q8EM50"/>
<accession>A0A1Q8EM50</accession>
<gene>
    <name evidence="1" type="ORF">BTN82_21860</name>
</gene>
<proteinExistence type="predicted"/>
<dbReference type="Proteomes" id="UP000185578">
    <property type="component" value="Unassembled WGS sequence"/>
</dbReference>
<organism evidence="1 2">
    <name type="scientific">Pseudomonas chlororaphis</name>
    <dbReference type="NCBI Taxonomy" id="587753"/>
    <lineage>
        <taxon>Bacteria</taxon>
        <taxon>Pseudomonadati</taxon>
        <taxon>Pseudomonadota</taxon>
        <taxon>Gammaproteobacteria</taxon>
        <taxon>Pseudomonadales</taxon>
        <taxon>Pseudomonadaceae</taxon>
        <taxon>Pseudomonas</taxon>
    </lineage>
</organism>
<reference evidence="1 2" key="1">
    <citation type="submission" date="2016-12" db="EMBL/GenBank/DDBJ databases">
        <authorList>
            <person name="Song W.-J."/>
            <person name="Kurnit D.M."/>
        </authorList>
    </citation>
    <scope>NUCLEOTIDE SEQUENCE [LARGE SCALE GENOMIC DNA]</scope>
    <source>
        <strain evidence="1 2">PCL1601</strain>
    </source>
</reference>
<comment type="caution">
    <text evidence="1">The sequence shown here is derived from an EMBL/GenBank/DDBJ whole genome shotgun (WGS) entry which is preliminary data.</text>
</comment>
<evidence type="ECO:0000313" key="1">
    <source>
        <dbReference type="EMBL" id="OLF52837.1"/>
    </source>
</evidence>
<dbReference type="OrthoDB" id="7028260at2"/>
<name>A0A1Q8EM50_9PSED</name>